<dbReference type="EMBL" id="GL883021">
    <property type="protein sequence ID" value="EGG17542.1"/>
    <property type="molecule type" value="Genomic_DNA"/>
</dbReference>
<dbReference type="Pfam" id="PF00076">
    <property type="entry name" value="RRM_1"/>
    <property type="match status" value="2"/>
</dbReference>
<evidence type="ECO:0000256" key="9">
    <source>
        <dbReference type="ARBA" id="ARBA00023274"/>
    </source>
</evidence>
<dbReference type="FunFam" id="3.30.70.330:FF:000039">
    <property type="entry name" value="U1 small nuclear ribonucleoprotein A"/>
    <property type="match status" value="1"/>
</dbReference>
<dbReference type="SMART" id="SM00360">
    <property type="entry name" value="RRM"/>
    <property type="match status" value="2"/>
</dbReference>
<evidence type="ECO:0000259" key="12">
    <source>
        <dbReference type="PROSITE" id="PS50102"/>
    </source>
</evidence>
<dbReference type="GO" id="GO:0006397">
    <property type="term" value="P:mRNA processing"/>
    <property type="evidence" value="ECO:0007669"/>
    <property type="project" value="UniProtKB-KW"/>
</dbReference>
<dbReference type="RefSeq" id="XP_004356026.1">
    <property type="nucleotide sequence ID" value="XM_004355973.1"/>
</dbReference>
<dbReference type="GO" id="GO:0005681">
    <property type="term" value="C:spliceosomal complex"/>
    <property type="evidence" value="ECO:0007669"/>
    <property type="project" value="UniProtKB-KW"/>
</dbReference>
<name>F4Q2X8_CACFS</name>
<feature type="compositionally biased region" description="Basic and acidic residues" evidence="11">
    <location>
        <begin position="120"/>
        <end position="141"/>
    </location>
</feature>
<gene>
    <name evidence="13" type="primary">snrpB2</name>
    <name evidence="13" type="ORF">DFA_08538</name>
</gene>
<dbReference type="AlphaFoldDB" id="F4Q2X8"/>
<dbReference type="CDD" id="cd12246">
    <property type="entry name" value="RRM1_U1A_like"/>
    <property type="match status" value="1"/>
</dbReference>
<organism evidence="13 14">
    <name type="scientific">Cavenderia fasciculata</name>
    <name type="common">Slime mold</name>
    <name type="synonym">Dictyostelium fasciculatum</name>
    <dbReference type="NCBI Taxonomy" id="261658"/>
    <lineage>
        <taxon>Eukaryota</taxon>
        <taxon>Amoebozoa</taxon>
        <taxon>Evosea</taxon>
        <taxon>Eumycetozoa</taxon>
        <taxon>Dictyostelia</taxon>
        <taxon>Acytosteliales</taxon>
        <taxon>Cavenderiaceae</taxon>
        <taxon>Cavenderia</taxon>
    </lineage>
</organism>
<protein>
    <submittedName>
        <fullName evidence="13">U2 small nuclear ribonucleoprotein B</fullName>
    </submittedName>
</protein>
<feature type="domain" description="RRM" evidence="12">
    <location>
        <begin position="27"/>
        <end position="106"/>
    </location>
</feature>
<keyword evidence="8" id="KW-0539">Nucleus</keyword>
<comment type="subcellular location">
    <subcellularLocation>
        <location evidence="1">Nucleus</location>
    </subcellularLocation>
</comment>
<accession>F4Q2X8</accession>
<evidence type="ECO:0000256" key="5">
    <source>
        <dbReference type="ARBA" id="ARBA00022737"/>
    </source>
</evidence>
<keyword evidence="5" id="KW-0677">Repeat</keyword>
<dbReference type="KEGG" id="dfa:DFA_08538"/>
<sequence length="241" mass="27273">MTETAADTVMDVKVDQTTETTDILPNQTIYVNNINEKLSQKKLKEQLYGLFSKYGTILEIISSKRQKMKGQAFIVFQDITAASNALREMNGFSFFDRNINVQYSKNKSDAVSKLDGTYVEKKRERETEQEKRKAKKQDNKKSTKQSKTTSTSTPSGNVAPREAPPNRILFVENLPDNCQEMMIQMLFSQFPGFQSVNMTTARKGVAFVEYDDDIKSGLAMSHLQGFKVTSDRPMVISFAAQ</sequence>
<feature type="compositionally biased region" description="Low complexity" evidence="11">
    <location>
        <begin position="145"/>
        <end position="155"/>
    </location>
</feature>
<keyword evidence="6 10" id="KW-0694">RNA-binding</keyword>
<dbReference type="PROSITE" id="PS50102">
    <property type="entry name" value="RRM"/>
    <property type="match status" value="2"/>
</dbReference>
<dbReference type="GO" id="GO:0008380">
    <property type="term" value="P:RNA splicing"/>
    <property type="evidence" value="ECO:0007669"/>
    <property type="project" value="UniProtKB-KW"/>
</dbReference>
<evidence type="ECO:0000256" key="1">
    <source>
        <dbReference type="ARBA" id="ARBA00004123"/>
    </source>
</evidence>
<keyword evidence="14" id="KW-1185">Reference proteome</keyword>
<dbReference type="InterPro" id="IPR012677">
    <property type="entry name" value="Nucleotide-bd_a/b_plait_sf"/>
</dbReference>
<dbReference type="InterPro" id="IPR035979">
    <property type="entry name" value="RBD_domain_sf"/>
</dbReference>
<dbReference type="CDD" id="cd12247">
    <property type="entry name" value="RRM2_U1A_like"/>
    <property type="match status" value="1"/>
</dbReference>
<evidence type="ECO:0000256" key="6">
    <source>
        <dbReference type="ARBA" id="ARBA00022884"/>
    </source>
</evidence>
<feature type="domain" description="RRM" evidence="12">
    <location>
        <begin position="167"/>
        <end position="241"/>
    </location>
</feature>
<evidence type="ECO:0000256" key="3">
    <source>
        <dbReference type="ARBA" id="ARBA00022664"/>
    </source>
</evidence>
<dbReference type="GeneID" id="14868967"/>
<keyword evidence="9 13" id="KW-0687">Ribonucleoprotein</keyword>
<keyword evidence="3" id="KW-0507">mRNA processing</keyword>
<dbReference type="FunFam" id="3.30.70.330:FF:000029">
    <property type="entry name" value="U2 small nuclear ribonucleoprotein B"/>
    <property type="match status" value="1"/>
</dbReference>
<evidence type="ECO:0000256" key="11">
    <source>
        <dbReference type="SAM" id="MobiDB-lite"/>
    </source>
</evidence>
<reference evidence="14" key="1">
    <citation type="journal article" date="2011" name="Genome Res.">
        <title>Phylogeny-wide analysis of social amoeba genomes highlights ancient origins for complex intercellular communication.</title>
        <authorList>
            <person name="Heidel A.J."/>
            <person name="Lawal H.M."/>
            <person name="Felder M."/>
            <person name="Schilde C."/>
            <person name="Helps N.R."/>
            <person name="Tunggal B."/>
            <person name="Rivero F."/>
            <person name="John U."/>
            <person name="Schleicher M."/>
            <person name="Eichinger L."/>
            <person name="Platzer M."/>
            <person name="Noegel A.A."/>
            <person name="Schaap P."/>
            <person name="Gloeckner G."/>
        </authorList>
    </citation>
    <scope>NUCLEOTIDE SEQUENCE [LARGE SCALE GENOMIC DNA]</scope>
    <source>
        <strain evidence="14">SH3</strain>
    </source>
</reference>
<dbReference type="OrthoDB" id="277802at2759"/>
<evidence type="ECO:0000256" key="4">
    <source>
        <dbReference type="ARBA" id="ARBA00022728"/>
    </source>
</evidence>
<evidence type="ECO:0000313" key="14">
    <source>
        <dbReference type="Proteomes" id="UP000007797"/>
    </source>
</evidence>
<proteinExistence type="inferred from homology"/>
<dbReference type="SUPFAM" id="SSF54928">
    <property type="entry name" value="RNA-binding domain, RBD"/>
    <property type="match status" value="1"/>
</dbReference>
<keyword evidence="4" id="KW-0747">Spliceosome</keyword>
<evidence type="ECO:0000256" key="10">
    <source>
        <dbReference type="PROSITE-ProRule" id="PRU00176"/>
    </source>
</evidence>
<dbReference type="GO" id="GO:0003723">
    <property type="term" value="F:RNA binding"/>
    <property type="evidence" value="ECO:0007669"/>
    <property type="project" value="UniProtKB-UniRule"/>
</dbReference>
<dbReference type="GO" id="GO:0030532">
    <property type="term" value="C:small nuclear ribonucleoprotein complex"/>
    <property type="evidence" value="ECO:0007669"/>
    <property type="project" value="UniProtKB-ARBA"/>
</dbReference>
<dbReference type="OMA" id="LKKGWVM"/>
<evidence type="ECO:0000256" key="2">
    <source>
        <dbReference type="ARBA" id="ARBA00007243"/>
    </source>
</evidence>
<keyword evidence="7" id="KW-0508">mRNA splicing</keyword>
<dbReference type="PANTHER" id="PTHR10501">
    <property type="entry name" value="U1 SMALL NUCLEAR RIBONUCLEOPROTEIN A/U2 SMALL NUCLEAR RIBONUCLEOPROTEIN B"/>
    <property type="match status" value="1"/>
</dbReference>
<evidence type="ECO:0000313" key="13">
    <source>
        <dbReference type="EMBL" id="EGG17542.1"/>
    </source>
</evidence>
<dbReference type="Proteomes" id="UP000007797">
    <property type="component" value="Unassembled WGS sequence"/>
</dbReference>
<evidence type="ECO:0000256" key="7">
    <source>
        <dbReference type="ARBA" id="ARBA00023187"/>
    </source>
</evidence>
<feature type="region of interest" description="Disordered" evidence="11">
    <location>
        <begin position="120"/>
        <end position="166"/>
    </location>
</feature>
<dbReference type="Gene3D" id="3.30.70.330">
    <property type="match status" value="2"/>
</dbReference>
<evidence type="ECO:0000256" key="8">
    <source>
        <dbReference type="ARBA" id="ARBA00023242"/>
    </source>
</evidence>
<dbReference type="STRING" id="1054147.F4Q2X8"/>
<dbReference type="InterPro" id="IPR000504">
    <property type="entry name" value="RRM_dom"/>
</dbReference>
<comment type="similarity">
    <text evidence="2">Belongs to the RRM U1 A/B'' family.</text>
</comment>